<evidence type="ECO:0000256" key="2">
    <source>
        <dbReference type="SAM" id="SignalP"/>
    </source>
</evidence>
<dbReference type="PROSITE" id="PS51257">
    <property type="entry name" value="PROKAR_LIPOPROTEIN"/>
    <property type="match status" value="1"/>
</dbReference>
<sequence length="348" mass="35529">MPARPQHSRALRSAIGGALAIGLAASLAACSGGSASPDSTTGSGSGSGDTGFVAGDPSAPEITEVALTGIKGPGTIPLQYAADETGPEFGLTIEPFFVDNSGVAVTSVISGDAAAANTSYFGVIDAINQGLELVVIAEGWASTPLTGSLEALPSSGITELADLEGKTVNVISLSSSHAIKLRDAMLTEGLDPDAVNWVELPYGEVAAALEQGTVDASSAVGPTLAAVRALGSVNVFDYGSGEYEGMAESGWVASREFVEQNPNTVAAIQCSLFAAQGAIAADRALFEQQFSAFLGAPEAVAAAEVMLNYQSENRLDEIQRNADVYFSSGRLDEEFDFSAHVLPAPESC</sequence>
<protein>
    <recommendedName>
        <fullName evidence="3">SsuA/THI5-like domain-containing protein</fullName>
    </recommendedName>
</protein>
<dbReference type="RefSeq" id="WP_259480249.1">
    <property type="nucleotide sequence ID" value="NZ_BAAAQY010000010.1"/>
</dbReference>
<name>A0ABN3DXC2_9MICO</name>
<dbReference type="Pfam" id="PF09084">
    <property type="entry name" value="NMT1"/>
    <property type="match status" value="1"/>
</dbReference>
<evidence type="ECO:0000313" key="4">
    <source>
        <dbReference type="EMBL" id="GAA2243789.1"/>
    </source>
</evidence>
<proteinExistence type="predicted"/>
<dbReference type="PANTHER" id="PTHR30024">
    <property type="entry name" value="ALIPHATIC SULFONATES-BINDING PROTEIN-RELATED"/>
    <property type="match status" value="1"/>
</dbReference>
<dbReference type="EMBL" id="BAAAQY010000010">
    <property type="protein sequence ID" value="GAA2243789.1"/>
    <property type="molecule type" value="Genomic_DNA"/>
</dbReference>
<feature type="chain" id="PRO_5046098020" description="SsuA/THI5-like domain-containing protein" evidence="2">
    <location>
        <begin position="29"/>
        <end position="348"/>
    </location>
</feature>
<dbReference type="Proteomes" id="UP001500929">
    <property type="component" value="Unassembled WGS sequence"/>
</dbReference>
<comment type="caution">
    <text evidence="4">The sequence shown here is derived from an EMBL/GenBank/DDBJ whole genome shotgun (WGS) entry which is preliminary data.</text>
</comment>
<feature type="signal peptide" evidence="2">
    <location>
        <begin position="1"/>
        <end position="28"/>
    </location>
</feature>
<keyword evidence="5" id="KW-1185">Reference proteome</keyword>
<accession>A0ABN3DXC2</accession>
<feature type="domain" description="SsuA/THI5-like" evidence="3">
    <location>
        <begin position="90"/>
        <end position="268"/>
    </location>
</feature>
<evidence type="ECO:0000259" key="3">
    <source>
        <dbReference type="Pfam" id="PF09084"/>
    </source>
</evidence>
<dbReference type="Gene3D" id="3.40.190.10">
    <property type="entry name" value="Periplasmic binding protein-like II"/>
    <property type="match status" value="2"/>
</dbReference>
<evidence type="ECO:0000256" key="1">
    <source>
        <dbReference type="SAM" id="MobiDB-lite"/>
    </source>
</evidence>
<keyword evidence="2" id="KW-0732">Signal</keyword>
<reference evidence="4 5" key="1">
    <citation type="journal article" date="2019" name="Int. J. Syst. Evol. Microbiol.">
        <title>The Global Catalogue of Microorganisms (GCM) 10K type strain sequencing project: providing services to taxonomists for standard genome sequencing and annotation.</title>
        <authorList>
            <consortium name="The Broad Institute Genomics Platform"/>
            <consortium name="The Broad Institute Genome Sequencing Center for Infectious Disease"/>
            <person name="Wu L."/>
            <person name="Ma J."/>
        </authorList>
    </citation>
    <scope>NUCLEOTIDE SEQUENCE [LARGE SCALE GENOMIC DNA]</scope>
    <source>
        <strain evidence="4 5">JCM 16117</strain>
    </source>
</reference>
<gene>
    <name evidence="4" type="ORF">GCM10009851_31300</name>
</gene>
<dbReference type="SUPFAM" id="SSF53850">
    <property type="entry name" value="Periplasmic binding protein-like II"/>
    <property type="match status" value="1"/>
</dbReference>
<dbReference type="InterPro" id="IPR015168">
    <property type="entry name" value="SsuA/THI5"/>
</dbReference>
<evidence type="ECO:0000313" key="5">
    <source>
        <dbReference type="Proteomes" id="UP001500929"/>
    </source>
</evidence>
<organism evidence="4 5">
    <name type="scientific">Herbiconiux moechotypicola</name>
    <dbReference type="NCBI Taxonomy" id="637393"/>
    <lineage>
        <taxon>Bacteria</taxon>
        <taxon>Bacillati</taxon>
        <taxon>Actinomycetota</taxon>
        <taxon>Actinomycetes</taxon>
        <taxon>Micrococcales</taxon>
        <taxon>Microbacteriaceae</taxon>
        <taxon>Herbiconiux</taxon>
    </lineage>
</organism>
<feature type="region of interest" description="Disordered" evidence="1">
    <location>
        <begin position="34"/>
        <end position="57"/>
    </location>
</feature>